<comment type="catalytic activity">
    <reaction evidence="1 6">
        <text>[protein]-peptidylproline (omega=180) = [protein]-peptidylproline (omega=0)</text>
        <dbReference type="Rhea" id="RHEA:16237"/>
        <dbReference type="Rhea" id="RHEA-COMP:10747"/>
        <dbReference type="Rhea" id="RHEA-COMP:10748"/>
        <dbReference type="ChEBI" id="CHEBI:83833"/>
        <dbReference type="ChEBI" id="CHEBI:83834"/>
        <dbReference type="EC" id="5.2.1.8"/>
    </reaction>
</comment>
<comment type="similarity">
    <text evidence="2">Belongs to the PpiC/parvulin rotamase family. PIN4 subfamily.</text>
</comment>
<keyword evidence="4 5" id="KW-0413">Isomerase</keyword>
<evidence type="ECO:0000256" key="3">
    <source>
        <dbReference type="ARBA" id="ARBA00023110"/>
    </source>
</evidence>
<dbReference type="Pfam" id="PF00639">
    <property type="entry name" value="Rotamase"/>
    <property type="match status" value="1"/>
</dbReference>
<dbReference type="GO" id="GO:0003755">
    <property type="term" value="F:peptidyl-prolyl cis-trans isomerase activity"/>
    <property type="evidence" value="ECO:0007669"/>
    <property type="project" value="UniProtKB-UniRule"/>
</dbReference>
<evidence type="ECO:0000256" key="4">
    <source>
        <dbReference type="ARBA" id="ARBA00023235"/>
    </source>
</evidence>
<dbReference type="AlphaFoldDB" id="A0A9W8YX92"/>
<keyword evidence="10" id="KW-1185">Reference proteome</keyword>
<dbReference type="GO" id="GO:0006364">
    <property type="term" value="P:rRNA processing"/>
    <property type="evidence" value="ECO:0007669"/>
    <property type="project" value="InterPro"/>
</dbReference>
<name>A0A9W8YX92_9PEZI</name>
<sequence length="125" mass="13629">MAKNKGGDAKSGGKGAKGKGSDEKDSGSGKKNGLKIKIRHILCEKHAKKEEALAKLREGVKFDQVAREYSEDKAKQGGNLGEMTKDRLEKEFVDVAWALEPSTVDSPVYGEVKTAHGYHIIMVEK</sequence>
<evidence type="ECO:0000256" key="6">
    <source>
        <dbReference type="RuleBase" id="RU363014"/>
    </source>
</evidence>
<dbReference type="GO" id="GO:0003677">
    <property type="term" value="F:DNA binding"/>
    <property type="evidence" value="ECO:0007669"/>
    <property type="project" value="InterPro"/>
</dbReference>
<reference evidence="9" key="1">
    <citation type="submission" date="2022-10" db="EMBL/GenBank/DDBJ databases">
        <title>Tapping the CABI collections for fungal endophytes: first genome assemblies for Collariella, Neodidymelliopsis, Ascochyta clinopodiicola, Didymella pomorum, Didymosphaeria variabile, Neocosmospora piperis and Neocucurbitaria cava.</title>
        <authorList>
            <person name="Hill R."/>
        </authorList>
    </citation>
    <scope>NUCLEOTIDE SEQUENCE</scope>
    <source>
        <strain evidence="9">IMI 355082</strain>
    </source>
</reference>
<dbReference type="InterPro" id="IPR046357">
    <property type="entry name" value="PPIase_dom_sf"/>
</dbReference>
<feature type="region of interest" description="Disordered" evidence="7">
    <location>
        <begin position="1"/>
        <end position="32"/>
    </location>
</feature>
<dbReference type="OrthoDB" id="1911748at2759"/>
<dbReference type="SUPFAM" id="SSF54534">
    <property type="entry name" value="FKBP-like"/>
    <property type="match status" value="1"/>
</dbReference>
<accession>A0A9W8YX92</accession>
<proteinExistence type="inferred from homology"/>
<feature type="compositionally biased region" description="Basic and acidic residues" evidence="7">
    <location>
        <begin position="19"/>
        <end position="28"/>
    </location>
</feature>
<dbReference type="Proteomes" id="UP001140453">
    <property type="component" value="Unassembled WGS sequence"/>
</dbReference>
<evidence type="ECO:0000256" key="7">
    <source>
        <dbReference type="SAM" id="MobiDB-lite"/>
    </source>
</evidence>
<dbReference type="Gene3D" id="3.10.50.40">
    <property type="match status" value="1"/>
</dbReference>
<protein>
    <recommendedName>
        <fullName evidence="6">Peptidyl-prolyl cis-trans isomerase</fullName>
        <ecNumber evidence="6">5.2.1.8</ecNumber>
    </recommendedName>
</protein>
<dbReference type="PROSITE" id="PS50198">
    <property type="entry name" value="PPIC_PPIASE_2"/>
    <property type="match status" value="1"/>
</dbReference>
<evidence type="ECO:0000256" key="2">
    <source>
        <dbReference type="ARBA" id="ARBA00010242"/>
    </source>
</evidence>
<comment type="caution">
    <text evidence="9">The sequence shown here is derived from an EMBL/GenBank/DDBJ whole genome shotgun (WGS) entry which is preliminary data.</text>
</comment>
<evidence type="ECO:0000259" key="8">
    <source>
        <dbReference type="PROSITE" id="PS50198"/>
    </source>
</evidence>
<organism evidence="9 10">
    <name type="scientific">Gnomoniopsis smithogilvyi</name>
    <dbReference type="NCBI Taxonomy" id="1191159"/>
    <lineage>
        <taxon>Eukaryota</taxon>
        <taxon>Fungi</taxon>
        <taxon>Dikarya</taxon>
        <taxon>Ascomycota</taxon>
        <taxon>Pezizomycotina</taxon>
        <taxon>Sordariomycetes</taxon>
        <taxon>Sordariomycetidae</taxon>
        <taxon>Diaporthales</taxon>
        <taxon>Gnomoniaceae</taxon>
        <taxon>Gnomoniopsis</taxon>
    </lineage>
</organism>
<dbReference type="EMBL" id="JAPEVB010000003">
    <property type="protein sequence ID" value="KAJ4392159.1"/>
    <property type="molecule type" value="Genomic_DNA"/>
</dbReference>
<feature type="domain" description="PpiC" evidence="8">
    <location>
        <begin position="33"/>
        <end position="125"/>
    </location>
</feature>
<dbReference type="InterPro" id="IPR000297">
    <property type="entry name" value="PPIase_PpiC"/>
</dbReference>
<evidence type="ECO:0000313" key="9">
    <source>
        <dbReference type="EMBL" id="KAJ4392159.1"/>
    </source>
</evidence>
<evidence type="ECO:0000313" key="10">
    <source>
        <dbReference type="Proteomes" id="UP001140453"/>
    </source>
</evidence>
<keyword evidence="3 5" id="KW-0697">Rotamase</keyword>
<dbReference type="EC" id="5.2.1.8" evidence="6"/>
<dbReference type="PANTHER" id="PTHR45995">
    <property type="match status" value="1"/>
</dbReference>
<dbReference type="InterPro" id="IPR043323">
    <property type="entry name" value="PIN4"/>
</dbReference>
<evidence type="ECO:0000256" key="1">
    <source>
        <dbReference type="ARBA" id="ARBA00000971"/>
    </source>
</evidence>
<gene>
    <name evidence="9" type="primary">PIN4</name>
    <name evidence="9" type="ORF">N0V93_005782</name>
</gene>
<evidence type="ECO:0000256" key="5">
    <source>
        <dbReference type="PROSITE-ProRule" id="PRU00278"/>
    </source>
</evidence>